<dbReference type="Pfam" id="PF00043">
    <property type="entry name" value="GST_C"/>
    <property type="match status" value="1"/>
</dbReference>
<dbReference type="InterPro" id="IPR004045">
    <property type="entry name" value="Glutathione_S-Trfase_N"/>
</dbReference>
<organism evidence="3">
    <name type="scientific">marine sediment metagenome</name>
    <dbReference type="NCBI Taxonomy" id="412755"/>
    <lineage>
        <taxon>unclassified sequences</taxon>
        <taxon>metagenomes</taxon>
        <taxon>ecological metagenomes</taxon>
    </lineage>
</organism>
<feature type="domain" description="GST C-terminal" evidence="2">
    <location>
        <begin position="95"/>
        <end position="238"/>
    </location>
</feature>
<dbReference type="SFLD" id="SFLDG01151">
    <property type="entry name" value="Main.2:_Nu-like"/>
    <property type="match status" value="1"/>
</dbReference>
<dbReference type="SFLD" id="SFLDS00019">
    <property type="entry name" value="Glutathione_Transferase_(cytos"/>
    <property type="match status" value="1"/>
</dbReference>
<dbReference type="CDD" id="cd03048">
    <property type="entry name" value="GST_N_Ure2p_like"/>
    <property type="match status" value="1"/>
</dbReference>
<dbReference type="SUPFAM" id="SSF52833">
    <property type="entry name" value="Thioredoxin-like"/>
    <property type="match status" value="1"/>
</dbReference>
<dbReference type="SUPFAM" id="SSF47616">
    <property type="entry name" value="GST C-terminal domain-like"/>
    <property type="match status" value="1"/>
</dbReference>
<feature type="domain" description="GST N-terminal" evidence="1">
    <location>
        <begin position="5"/>
        <end position="92"/>
    </location>
</feature>
<dbReference type="PROSITE" id="PS50405">
    <property type="entry name" value="GST_CTER"/>
    <property type="match status" value="1"/>
</dbReference>
<dbReference type="SFLD" id="SFLDG00358">
    <property type="entry name" value="Main_(cytGST)"/>
    <property type="match status" value="1"/>
</dbReference>
<evidence type="ECO:0000313" key="3">
    <source>
        <dbReference type="EMBL" id="KKN92037.1"/>
    </source>
</evidence>
<dbReference type="Pfam" id="PF02798">
    <property type="entry name" value="GST_N"/>
    <property type="match status" value="1"/>
</dbReference>
<accession>A0A0F9UX25</accession>
<proteinExistence type="predicted"/>
<evidence type="ECO:0000259" key="2">
    <source>
        <dbReference type="PROSITE" id="PS50405"/>
    </source>
</evidence>
<evidence type="ECO:0000259" key="1">
    <source>
        <dbReference type="PROSITE" id="PS50404"/>
    </source>
</evidence>
<evidence type="ECO:0008006" key="4">
    <source>
        <dbReference type="Google" id="ProtNLM"/>
    </source>
</evidence>
<dbReference type="AlphaFoldDB" id="A0A0F9UX25"/>
<reference evidence="3" key="1">
    <citation type="journal article" date="2015" name="Nature">
        <title>Complex archaea that bridge the gap between prokaryotes and eukaryotes.</title>
        <authorList>
            <person name="Spang A."/>
            <person name="Saw J.H."/>
            <person name="Jorgensen S.L."/>
            <person name="Zaremba-Niedzwiedzka K."/>
            <person name="Martijn J."/>
            <person name="Lind A.E."/>
            <person name="van Eijk R."/>
            <person name="Schleper C."/>
            <person name="Guy L."/>
            <person name="Ettema T.J."/>
        </authorList>
    </citation>
    <scope>NUCLEOTIDE SEQUENCE</scope>
</reference>
<dbReference type="PANTHER" id="PTHR44051">
    <property type="entry name" value="GLUTATHIONE S-TRANSFERASE-RELATED"/>
    <property type="match status" value="1"/>
</dbReference>
<dbReference type="InterPro" id="IPR004046">
    <property type="entry name" value="GST_C"/>
</dbReference>
<name>A0A0F9UX25_9ZZZZ</name>
<dbReference type="PANTHER" id="PTHR44051:SF22">
    <property type="entry name" value="DISULFIDE-BOND OXIDOREDUCTASE YGHU"/>
    <property type="match status" value="1"/>
</dbReference>
<protein>
    <recommendedName>
        <fullName evidence="4">GST N-terminal domain-containing protein</fullName>
    </recommendedName>
</protein>
<dbReference type="Gene3D" id="1.20.1050.10">
    <property type="match status" value="1"/>
</dbReference>
<dbReference type="InterPro" id="IPR036282">
    <property type="entry name" value="Glutathione-S-Trfase_C_sf"/>
</dbReference>
<dbReference type="EMBL" id="LAZR01000098">
    <property type="protein sequence ID" value="KKN92037.1"/>
    <property type="molecule type" value="Genomic_DNA"/>
</dbReference>
<sequence>MPTQTDPIKLYYWPTPNGWKISIMLEELGVPYDIEYVNIGAGDQFKPDFLAISPNNRMPAIVDPEGPGGAPISVFESGAILQYLGRKFGQFYPTEERARVAVEEWLFWQIGGLGPMAGQAHHFRNYAPEQIAYGIDRYTNEVNRLYGVMNRRLKDNEYLGGADYSIADMAIWSWYGQLVLGRLYSAAEFLDVTSYKNVMRWAEAIDARPAVTRGRMVNRAFGDDLSMQLHERHDASDFDTKTQDKVGSES</sequence>
<dbReference type="Gene3D" id="3.40.30.10">
    <property type="entry name" value="Glutaredoxin"/>
    <property type="match status" value="1"/>
</dbReference>
<comment type="caution">
    <text evidence="3">The sequence shown here is derived from an EMBL/GenBank/DDBJ whole genome shotgun (WGS) entry which is preliminary data.</text>
</comment>
<dbReference type="PROSITE" id="PS50404">
    <property type="entry name" value="GST_NTER"/>
    <property type="match status" value="1"/>
</dbReference>
<dbReference type="InterPro" id="IPR040079">
    <property type="entry name" value="Glutathione_S-Trfase"/>
</dbReference>
<dbReference type="InterPro" id="IPR010987">
    <property type="entry name" value="Glutathione-S-Trfase_C-like"/>
</dbReference>
<dbReference type="InterPro" id="IPR036249">
    <property type="entry name" value="Thioredoxin-like_sf"/>
</dbReference>
<gene>
    <name evidence="3" type="ORF">LCGC14_0213180</name>
</gene>